<dbReference type="STRING" id="889306.KP78_38450"/>
<dbReference type="InterPro" id="IPR018708">
    <property type="entry name" value="DUF2225"/>
</dbReference>
<dbReference type="Pfam" id="PF09986">
    <property type="entry name" value="DUF2225"/>
    <property type="match status" value="1"/>
</dbReference>
<reference evidence="1 2" key="1">
    <citation type="submission" date="2015-01" db="EMBL/GenBank/DDBJ databases">
        <title>Genome sequencing of Jeotgalibacillus soli.</title>
        <authorList>
            <person name="Goh K.M."/>
            <person name="Chan K.-G."/>
            <person name="Yaakop A.S."/>
            <person name="Ee R."/>
            <person name="Gan H.M."/>
            <person name="Chan C.S."/>
        </authorList>
    </citation>
    <scope>NUCLEOTIDE SEQUENCE [LARGE SCALE GENOMIC DNA]</scope>
    <source>
        <strain evidence="1 2">P9</strain>
    </source>
</reference>
<accession>A0A0C2V0N0</accession>
<protein>
    <recommendedName>
        <fullName evidence="3">DUF2225 domain-containing protein</fullName>
    </recommendedName>
</protein>
<dbReference type="Proteomes" id="UP000031938">
    <property type="component" value="Unassembled WGS sequence"/>
</dbReference>
<comment type="caution">
    <text evidence="1">The sequence shown here is derived from an EMBL/GenBank/DDBJ whole genome shotgun (WGS) entry which is preliminary data.</text>
</comment>
<evidence type="ECO:0008006" key="3">
    <source>
        <dbReference type="Google" id="ProtNLM"/>
    </source>
</evidence>
<dbReference type="EMBL" id="JXRP01000022">
    <property type="protein sequence ID" value="KIL42622.1"/>
    <property type="molecule type" value="Genomic_DNA"/>
</dbReference>
<gene>
    <name evidence="1" type="ORF">KP78_38450</name>
</gene>
<organism evidence="1 2">
    <name type="scientific">Jeotgalibacillus soli</name>
    <dbReference type="NCBI Taxonomy" id="889306"/>
    <lineage>
        <taxon>Bacteria</taxon>
        <taxon>Bacillati</taxon>
        <taxon>Bacillota</taxon>
        <taxon>Bacilli</taxon>
        <taxon>Bacillales</taxon>
        <taxon>Caryophanaceae</taxon>
        <taxon>Jeotgalibacillus</taxon>
    </lineage>
</organism>
<name>A0A0C2V0N0_9BACL</name>
<keyword evidence="2" id="KW-1185">Reference proteome</keyword>
<dbReference type="AlphaFoldDB" id="A0A0C2V0N0"/>
<evidence type="ECO:0000313" key="1">
    <source>
        <dbReference type="EMBL" id="KIL42622.1"/>
    </source>
</evidence>
<evidence type="ECO:0000313" key="2">
    <source>
        <dbReference type="Proteomes" id="UP000031938"/>
    </source>
</evidence>
<sequence>MEITPLYEKTIKCPLCSNSFKSSKIRSRFIRVLEQKSDFQTVYQDPAINPSLYFIQVCNYCGYSFSEDFTPYFPPATRELINSKVSEKWSGKNFSSIRTERMAIQAFKLAAYCAQLKREKEITLAGLYLRLSWLYREIDDLEQEKRFQRLAVQSYITSYSNDDYRGTKMSTVRILYIIAELSLRLDNEQQATRYFSIIIEKQKQATEPKIVQMAKERWQGLRESRNHAPI</sequence>
<proteinExistence type="predicted"/>
<dbReference type="PATRIC" id="fig|889306.3.peg.3862"/>